<keyword evidence="5 10" id="KW-0031">Aminopeptidase</keyword>
<dbReference type="Gene3D" id="3.40.1830.10">
    <property type="entry name" value="Thermophilic metalloprotease (M29)"/>
    <property type="match status" value="1"/>
</dbReference>
<comment type="similarity">
    <text evidence="4">Belongs to the peptidase M29 family.</text>
</comment>
<evidence type="ECO:0000313" key="10">
    <source>
        <dbReference type="EMBL" id="MFC5467983.1"/>
    </source>
</evidence>
<dbReference type="InterPro" id="IPR052170">
    <property type="entry name" value="M29_Exopeptidase"/>
</dbReference>
<dbReference type="InterPro" id="IPR000787">
    <property type="entry name" value="Peptidase_M29"/>
</dbReference>
<sequence length="411" mass="45583">MTTFQQRLEQYAALAVEVGVNVQHGQQLCIISPISAAPLVREAAKHAYKLGAKYVHVDWSDDEVARARAELSSEDGLSHYPEWHAKGRVEMAEAGAAFLRISSENPDLLKGIDADRISRMTKAQQNALQPFRRFTLGNQVAWSIVACPNELWASKVFPELPEAERVDALWNAIFAATRVDDPTPVDTWKRHADTLGAKAKRLNERRYKELRYRAPGTDLTIGLTDGHLWTSAGARNAAGNVFIPNMPTEEVFTTPHRERVNGTVSSSKPLSYNGKLIDGFSFTFKDGRIVDYKADQAYDALKQLVETDDGSHYLGEIALVPHRSPISDTNLIFYNTLFDENAACHLAIGFGFPFCLEGGLEMDKDELAQRGVNHSLTHVDFMIGRADLEIDGITADGAVEPIFRAGNWAIE</sequence>
<name>A0ABW0LQ42_9BACL</name>
<keyword evidence="9" id="KW-0482">Metalloprotease</keyword>
<evidence type="ECO:0000256" key="8">
    <source>
        <dbReference type="ARBA" id="ARBA00022801"/>
    </source>
</evidence>
<evidence type="ECO:0000256" key="1">
    <source>
        <dbReference type="ARBA" id="ARBA00001941"/>
    </source>
</evidence>
<comment type="cofactor">
    <cofactor evidence="1">
        <name>Co(2+)</name>
        <dbReference type="ChEBI" id="CHEBI:48828"/>
    </cofactor>
</comment>
<protein>
    <submittedName>
        <fullName evidence="10">Aminopeptidase</fullName>
    </submittedName>
</protein>
<evidence type="ECO:0000256" key="4">
    <source>
        <dbReference type="ARBA" id="ARBA00008236"/>
    </source>
</evidence>
<evidence type="ECO:0000256" key="6">
    <source>
        <dbReference type="ARBA" id="ARBA00022670"/>
    </source>
</evidence>
<evidence type="ECO:0000256" key="2">
    <source>
        <dbReference type="ARBA" id="ARBA00001946"/>
    </source>
</evidence>
<dbReference type="Proteomes" id="UP001596105">
    <property type="component" value="Unassembled WGS sequence"/>
</dbReference>
<dbReference type="PANTHER" id="PTHR34448">
    <property type="entry name" value="AMINOPEPTIDASE"/>
    <property type="match status" value="1"/>
</dbReference>
<dbReference type="InterPro" id="IPR035097">
    <property type="entry name" value="M29_N-terminal"/>
</dbReference>
<keyword evidence="6" id="KW-0645">Protease</keyword>
<proteinExistence type="inferred from homology"/>
<accession>A0ABW0LQ42</accession>
<keyword evidence="7" id="KW-0479">Metal-binding</keyword>
<dbReference type="SUPFAM" id="SSF144052">
    <property type="entry name" value="Thermophilic metalloprotease-like"/>
    <property type="match status" value="1"/>
</dbReference>
<evidence type="ECO:0000256" key="7">
    <source>
        <dbReference type="ARBA" id="ARBA00022723"/>
    </source>
</evidence>
<evidence type="ECO:0000256" key="3">
    <source>
        <dbReference type="ARBA" id="ARBA00001947"/>
    </source>
</evidence>
<dbReference type="PANTHER" id="PTHR34448:SF3">
    <property type="entry name" value="AMINOPEPTIDASE AMPS"/>
    <property type="match status" value="1"/>
</dbReference>
<dbReference type="PRINTS" id="PR00919">
    <property type="entry name" value="THERMOPTASE"/>
</dbReference>
<evidence type="ECO:0000313" key="11">
    <source>
        <dbReference type="Proteomes" id="UP001596105"/>
    </source>
</evidence>
<comment type="cofactor">
    <cofactor evidence="2">
        <name>Mg(2+)</name>
        <dbReference type="ChEBI" id="CHEBI:18420"/>
    </cofactor>
</comment>
<keyword evidence="8" id="KW-0378">Hydrolase</keyword>
<evidence type="ECO:0000256" key="5">
    <source>
        <dbReference type="ARBA" id="ARBA00022438"/>
    </source>
</evidence>
<dbReference type="EMBL" id="JBHSMH010000005">
    <property type="protein sequence ID" value="MFC5467983.1"/>
    <property type="molecule type" value="Genomic_DNA"/>
</dbReference>
<keyword evidence="11" id="KW-1185">Reference proteome</keyword>
<reference evidence="11" key="1">
    <citation type="journal article" date="2019" name="Int. J. Syst. Evol. Microbiol.">
        <title>The Global Catalogue of Microorganisms (GCM) 10K type strain sequencing project: providing services to taxonomists for standard genome sequencing and annotation.</title>
        <authorList>
            <consortium name="The Broad Institute Genomics Platform"/>
            <consortium name="The Broad Institute Genome Sequencing Center for Infectious Disease"/>
            <person name="Wu L."/>
            <person name="Ma J."/>
        </authorList>
    </citation>
    <scope>NUCLEOTIDE SEQUENCE [LARGE SCALE GENOMIC DNA]</scope>
    <source>
        <strain evidence="11">CCUG 57113</strain>
    </source>
</reference>
<comment type="caution">
    <text evidence="10">The sequence shown here is derived from an EMBL/GenBank/DDBJ whole genome shotgun (WGS) entry which is preliminary data.</text>
</comment>
<comment type="cofactor">
    <cofactor evidence="3">
        <name>Zn(2+)</name>
        <dbReference type="ChEBI" id="CHEBI:29105"/>
    </cofactor>
</comment>
<gene>
    <name evidence="10" type="ORF">ACFPPD_04570</name>
</gene>
<dbReference type="RefSeq" id="WP_209743559.1">
    <property type="nucleotide sequence ID" value="NZ_JBHSMH010000005.1"/>
</dbReference>
<organism evidence="10 11">
    <name type="scientific">Cohnella suwonensis</name>
    <dbReference type="NCBI Taxonomy" id="696072"/>
    <lineage>
        <taxon>Bacteria</taxon>
        <taxon>Bacillati</taxon>
        <taxon>Bacillota</taxon>
        <taxon>Bacilli</taxon>
        <taxon>Bacillales</taxon>
        <taxon>Paenibacillaceae</taxon>
        <taxon>Cohnella</taxon>
    </lineage>
</organism>
<evidence type="ECO:0000256" key="9">
    <source>
        <dbReference type="ARBA" id="ARBA00023049"/>
    </source>
</evidence>
<dbReference type="GO" id="GO:0004177">
    <property type="term" value="F:aminopeptidase activity"/>
    <property type="evidence" value="ECO:0007669"/>
    <property type="project" value="UniProtKB-KW"/>
</dbReference>
<dbReference type="Pfam" id="PF02073">
    <property type="entry name" value="Peptidase_M29"/>
    <property type="match status" value="1"/>
</dbReference>